<feature type="transmembrane region" description="Helical" evidence="1">
    <location>
        <begin position="431"/>
        <end position="449"/>
    </location>
</feature>
<evidence type="ECO:0000256" key="1">
    <source>
        <dbReference type="SAM" id="Phobius"/>
    </source>
</evidence>
<dbReference type="Pfam" id="PF05024">
    <property type="entry name" value="Gpi1"/>
    <property type="match status" value="1"/>
</dbReference>
<comment type="caution">
    <text evidence="2">The sequence shown here is derived from an EMBL/GenBank/DDBJ whole genome shotgun (WGS) entry which is preliminary data.</text>
</comment>
<dbReference type="GO" id="GO:0005783">
    <property type="term" value="C:endoplasmic reticulum"/>
    <property type="evidence" value="ECO:0007669"/>
    <property type="project" value="TreeGrafter"/>
</dbReference>
<organism evidence="2 3">
    <name type="scientific">Cotesia glomerata</name>
    <name type="common">Lepidopteran parasitic wasp</name>
    <name type="synonym">Apanteles glomeratus</name>
    <dbReference type="NCBI Taxonomy" id="32391"/>
    <lineage>
        <taxon>Eukaryota</taxon>
        <taxon>Metazoa</taxon>
        <taxon>Ecdysozoa</taxon>
        <taxon>Arthropoda</taxon>
        <taxon>Hexapoda</taxon>
        <taxon>Insecta</taxon>
        <taxon>Pterygota</taxon>
        <taxon>Neoptera</taxon>
        <taxon>Endopterygota</taxon>
        <taxon>Hymenoptera</taxon>
        <taxon>Apocrita</taxon>
        <taxon>Ichneumonoidea</taxon>
        <taxon>Braconidae</taxon>
        <taxon>Microgastrinae</taxon>
        <taxon>Cotesia</taxon>
    </lineage>
</organism>
<protein>
    <recommendedName>
        <fullName evidence="4">Phosphatidylinositol N-acetylglucosaminyltransferase subunit Q</fullName>
    </recommendedName>
</protein>
<dbReference type="GO" id="GO:0016020">
    <property type="term" value="C:membrane"/>
    <property type="evidence" value="ECO:0007669"/>
    <property type="project" value="InterPro"/>
</dbReference>
<evidence type="ECO:0000313" key="2">
    <source>
        <dbReference type="EMBL" id="KAH0546367.1"/>
    </source>
</evidence>
<feature type="transmembrane region" description="Helical" evidence="1">
    <location>
        <begin position="316"/>
        <end position="340"/>
    </location>
</feature>
<keyword evidence="1" id="KW-0472">Membrane</keyword>
<name>A0AAV7I6B3_COTGL</name>
<gene>
    <name evidence="2" type="ORF">KQX54_008942</name>
</gene>
<reference evidence="2 3" key="1">
    <citation type="journal article" date="2021" name="J. Hered.">
        <title>A chromosome-level genome assembly of the parasitoid wasp, Cotesia glomerata (Hymenoptera: Braconidae).</title>
        <authorList>
            <person name="Pinto B.J."/>
            <person name="Weis J.J."/>
            <person name="Gamble T."/>
            <person name="Ode P.J."/>
            <person name="Paul R."/>
            <person name="Zaspel J.M."/>
        </authorList>
    </citation>
    <scope>NUCLEOTIDE SEQUENCE [LARGE SCALE GENOMIC DNA]</scope>
    <source>
        <strain evidence="2">CgM1</strain>
    </source>
</reference>
<proteinExistence type="predicted"/>
<keyword evidence="1" id="KW-0812">Transmembrane</keyword>
<dbReference type="InterPro" id="IPR007720">
    <property type="entry name" value="PigQ/GPI1"/>
</dbReference>
<dbReference type="EMBL" id="JAHXZJ010002237">
    <property type="protein sequence ID" value="KAH0546367.1"/>
    <property type="molecule type" value="Genomic_DNA"/>
</dbReference>
<sequence length="517" mass="60391">MKSLLVFIPNNFSYEKSGYISGKVLYDHDSDSKKFYVISICTNDSQESNSELIGYYSAEENTSRRLRINDWIEITLKPGSTNDALYYSVKNVIVDTKTVEKFSYHTVIINYDQKALIKSELFRTQNLPGNHFLDLKDILEKKIREDKVKKVNYLVNCKETLLIYLSWMFLYPVLFLSKITNKLLPILKYSTLGLHLNGWLENTKWILMTIIQDKKFSLKTLNPIVAITLDIFLGVFLIRFILQNIDDRPSHVLLNNAEKVVDTLKNLVHWLMGAPAGLKLNYSFNKMLGKFFLYHIQFWWTFLVSIKPVMDFFFEVLMLFGRLGITFQIAIAADILALVSFHAYCIYVYAARLFNIQIRGLTALFRLFLGKKKNPLRERVDSCQYQADQLFVGTLLFTILLFLMPTTWVYYTVFTTLRIIIIGFGGFLTKLKFYFQVLPIYTLLCWLFNSRCVHSSVKISLKSIHEDRSSTLMMTTVRSSWSDTWVHSIPDTVNHNPPIEWKMIVRNVFWGELLYPL</sequence>
<keyword evidence="1" id="KW-1133">Transmembrane helix</keyword>
<dbReference type="Proteomes" id="UP000826195">
    <property type="component" value="Unassembled WGS sequence"/>
</dbReference>
<dbReference type="PANTHER" id="PTHR21329">
    <property type="entry name" value="PHOSPHATIDYLINOSITOL N-ACETYLGLUCOSAMINYLTRANSFERASE SUBUNIT Q-RELATED"/>
    <property type="match status" value="1"/>
</dbReference>
<dbReference type="AlphaFoldDB" id="A0AAV7I6B3"/>
<accession>A0AAV7I6B3</accession>
<feature type="transmembrane region" description="Helical" evidence="1">
    <location>
        <begin position="390"/>
        <end position="411"/>
    </location>
</feature>
<evidence type="ECO:0008006" key="4">
    <source>
        <dbReference type="Google" id="ProtNLM"/>
    </source>
</evidence>
<feature type="transmembrane region" description="Helical" evidence="1">
    <location>
        <begin position="224"/>
        <end position="242"/>
    </location>
</feature>
<evidence type="ECO:0000313" key="3">
    <source>
        <dbReference type="Proteomes" id="UP000826195"/>
    </source>
</evidence>
<keyword evidence="3" id="KW-1185">Reference proteome</keyword>
<feature type="transmembrane region" description="Helical" evidence="1">
    <location>
        <begin position="291"/>
        <end position="309"/>
    </location>
</feature>
<dbReference type="GO" id="GO:0006506">
    <property type="term" value="P:GPI anchor biosynthetic process"/>
    <property type="evidence" value="ECO:0007669"/>
    <property type="project" value="InterPro"/>
</dbReference>
<dbReference type="PANTHER" id="PTHR21329:SF3">
    <property type="entry name" value="PHOSPHATIDYLINOSITOL N-ACETYLGLUCOSAMINYLTRANSFERASE SUBUNIT Q"/>
    <property type="match status" value="1"/>
</dbReference>